<name>A0A1F6BVL9_9BACT</name>
<dbReference type="InterPro" id="IPR004365">
    <property type="entry name" value="NA-bd_OB_tRNA"/>
</dbReference>
<dbReference type="HAMAP" id="MF_00252">
    <property type="entry name" value="Lys_tRNA_synth_class2"/>
    <property type="match status" value="1"/>
</dbReference>
<dbReference type="Gene3D" id="3.30.930.10">
    <property type="entry name" value="Bira Bifunctional Protein, Domain 2"/>
    <property type="match status" value="1"/>
</dbReference>
<comment type="similarity">
    <text evidence="7">Belongs to the class-II aminoacyl-tRNA synthetase family.</text>
</comment>
<reference evidence="10 11" key="1">
    <citation type="journal article" date="2016" name="Nat. Commun.">
        <title>Thousands of microbial genomes shed light on interconnected biogeochemical processes in an aquifer system.</title>
        <authorList>
            <person name="Anantharaman K."/>
            <person name="Brown C.T."/>
            <person name="Hug L.A."/>
            <person name="Sharon I."/>
            <person name="Castelle C.J."/>
            <person name="Probst A.J."/>
            <person name="Thomas B.C."/>
            <person name="Singh A."/>
            <person name="Wilkins M.J."/>
            <person name="Karaoz U."/>
            <person name="Brodie E.L."/>
            <person name="Williams K.H."/>
            <person name="Hubbard S.S."/>
            <person name="Banfield J.F."/>
        </authorList>
    </citation>
    <scope>NUCLEOTIDE SEQUENCE [LARGE SCALE GENOMIC DNA]</scope>
</reference>
<comment type="subcellular location">
    <subcellularLocation>
        <location evidence="7">Cytoplasm</location>
    </subcellularLocation>
</comment>
<evidence type="ECO:0000256" key="2">
    <source>
        <dbReference type="ARBA" id="ARBA00022723"/>
    </source>
</evidence>
<dbReference type="GO" id="GO:0000287">
    <property type="term" value="F:magnesium ion binding"/>
    <property type="evidence" value="ECO:0007669"/>
    <property type="project" value="UniProtKB-UniRule"/>
</dbReference>
<keyword evidence="5 7" id="KW-0030">Aminoacyl-tRNA synthetase</keyword>
<keyword evidence="7" id="KW-0648">Protein biosynthesis</keyword>
<organism evidence="10 11">
    <name type="scientific">Candidatus Jorgensenbacteria bacterium RIFCSPLOWO2_01_FULL_45_25b</name>
    <dbReference type="NCBI Taxonomy" id="1798471"/>
    <lineage>
        <taxon>Bacteria</taxon>
        <taxon>Candidatus Joergenseniibacteriota</taxon>
    </lineage>
</organism>
<dbReference type="InterPro" id="IPR002313">
    <property type="entry name" value="Lys-tRNA-ligase_II"/>
</dbReference>
<evidence type="ECO:0000256" key="4">
    <source>
        <dbReference type="ARBA" id="ARBA00022840"/>
    </source>
</evidence>
<evidence type="ECO:0000259" key="9">
    <source>
        <dbReference type="PROSITE" id="PS50862"/>
    </source>
</evidence>
<dbReference type="GO" id="GO:0005829">
    <property type="term" value="C:cytosol"/>
    <property type="evidence" value="ECO:0007669"/>
    <property type="project" value="TreeGrafter"/>
</dbReference>
<dbReference type="InterPro" id="IPR045864">
    <property type="entry name" value="aa-tRNA-synth_II/BPL/LPL"/>
</dbReference>
<comment type="subunit">
    <text evidence="7">Homodimer.</text>
</comment>
<evidence type="ECO:0000313" key="11">
    <source>
        <dbReference type="Proteomes" id="UP000176996"/>
    </source>
</evidence>
<protein>
    <recommendedName>
        <fullName evidence="7">Lysine--tRNA ligase</fullName>
        <ecNumber evidence="7">6.1.1.6</ecNumber>
    </recommendedName>
    <alternativeName>
        <fullName evidence="7">Lysyl-tRNA synthetase</fullName>
        <shortName evidence="7">LysRS</shortName>
    </alternativeName>
</protein>
<dbReference type="Pfam" id="PF01336">
    <property type="entry name" value="tRNA_anti-codon"/>
    <property type="match status" value="1"/>
</dbReference>
<dbReference type="NCBIfam" id="NF001756">
    <property type="entry name" value="PRK00484.1"/>
    <property type="match status" value="1"/>
</dbReference>
<keyword evidence="2 7" id="KW-0479">Metal-binding</keyword>
<evidence type="ECO:0000313" key="10">
    <source>
        <dbReference type="EMBL" id="OGG40981.1"/>
    </source>
</evidence>
<evidence type="ECO:0000256" key="1">
    <source>
        <dbReference type="ARBA" id="ARBA00022598"/>
    </source>
</evidence>
<dbReference type="EC" id="6.1.1.6" evidence="7"/>
<evidence type="ECO:0000256" key="6">
    <source>
        <dbReference type="ARBA" id="ARBA00048573"/>
    </source>
</evidence>
<dbReference type="PANTHER" id="PTHR42918">
    <property type="entry name" value="LYSYL-TRNA SYNTHETASE"/>
    <property type="match status" value="1"/>
</dbReference>
<dbReference type="GO" id="GO:0006430">
    <property type="term" value="P:lysyl-tRNA aminoacylation"/>
    <property type="evidence" value="ECO:0007669"/>
    <property type="project" value="UniProtKB-UniRule"/>
</dbReference>
<dbReference type="InterPro" id="IPR012340">
    <property type="entry name" value="NA-bd_OB-fold"/>
</dbReference>
<gene>
    <name evidence="7" type="primary">lysS</name>
    <name evidence="10" type="ORF">A3A21_01275</name>
</gene>
<dbReference type="InterPro" id="IPR018149">
    <property type="entry name" value="Lys-tRNA-synth_II_C"/>
</dbReference>
<dbReference type="InterPro" id="IPR004364">
    <property type="entry name" value="Aa-tRNA-synt_II"/>
</dbReference>
<accession>A0A1F6BVL9</accession>
<feature type="binding site" evidence="7">
    <location>
        <position position="380"/>
    </location>
    <ligand>
        <name>Mg(2+)</name>
        <dbReference type="ChEBI" id="CHEBI:18420"/>
        <label>1</label>
    </ligand>
</feature>
<keyword evidence="7" id="KW-0460">Magnesium</keyword>
<dbReference type="SUPFAM" id="SSF50249">
    <property type="entry name" value="Nucleic acid-binding proteins"/>
    <property type="match status" value="1"/>
</dbReference>
<dbReference type="InterPro" id="IPR006195">
    <property type="entry name" value="aa-tRNA-synth_II"/>
</dbReference>
<dbReference type="Pfam" id="PF00152">
    <property type="entry name" value="tRNA-synt_2"/>
    <property type="match status" value="1"/>
</dbReference>
<dbReference type="STRING" id="1798471.A3A21_01275"/>
<keyword evidence="1 7" id="KW-0436">Ligase</keyword>
<dbReference type="Gene3D" id="2.40.50.140">
    <property type="entry name" value="Nucleic acid-binding proteins"/>
    <property type="match status" value="1"/>
</dbReference>
<dbReference type="GO" id="GO:0004824">
    <property type="term" value="F:lysine-tRNA ligase activity"/>
    <property type="evidence" value="ECO:0007669"/>
    <property type="project" value="UniProtKB-UniRule"/>
</dbReference>
<sequence>MLQDLIEDRKKKLEAYQNKFGSAFPARSERTHTIGEALRNFSVLEKSEEKVALVGRVTSLRGQGGILFGDFFDESGKFQFVLKAEETKDFEDKKELFDFGDFVEITGKLFTTKKGEKSVLASEIRMLTKCVRPWPSSFYGISDEEERHRKRYLDFIFNPESKKAMDARFQITAVLRELLHKDGFLEVETPILQPIPGGALARPFQTHFNALDTDIFLRVAPELYLKRLLVGGFEKIFEIAKDFRNEGVDRDHYPEFTMIELYAAYWDYEMMMEAVERWLKEIAKRAGISEVRFRGKELKGFFRPWPRKKYAELIKEYAGKDVRKLKTEEIDEVFKKKVRPNLIDPVYVVDYPKEISPLTKARDDDPEITERAQLLIAGSEFANIFSELNDPIDQRERMEEQERRHRAGDEEASRMDEEFLEAIEYGMPPAAGVGIGIDRLAALLTDTNSIREVISFTNLRPKK</sequence>
<dbReference type="GO" id="GO:0005524">
    <property type="term" value="F:ATP binding"/>
    <property type="evidence" value="ECO:0007669"/>
    <property type="project" value="UniProtKB-UniRule"/>
</dbReference>
<feature type="domain" description="Aminoacyl-transfer RNA synthetases class-II family profile" evidence="9">
    <location>
        <begin position="171"/>
        <end position="461"/>
    </location>
</feature>
<dbReference type="GO" id="GO:0000049">
    <property type="term" value="F:tRNA binding"/>
    <property type="evidence" value="ECO:0007669"/>
    <property type="project" value="TreeGrafter"/>
</dbReference>
<dbReference type="SUPFAM" id="SSF55681">
    <property type="entry name" value="Class II aaRS and biotin synthetases"/>
    <property type="match status" value="1"/>
</dbReference>
<evidence type="ECO:0000256" key="8">
    <source>
        <dbReference type="SAM" id="MobiDB-lite"/>
    </source>
</evidence>
<dbReference type="CDD" id="cd04322">
    <property type="entry name" value="LysRS_N"/>
    <property type="match status" value="1"/>
</dbReference>
<keyword evidence="3 7" id="KW-0547">Nucleotide-binding</keyword>
<comment type="caution">
    <text evidence="10">The sequence shown here is derived from an EMBL/GenBank/DDBJ whole genome shotgun (WGS) entry which is preliminary data.</text>
</comment>
<evidence type="ECO:0000256" key="3">
    <source>
        <dbReference type="ARBA" id="ARBA00022741"/>
    </source>
</evidence>
<dbReference type="PRINTS" id="PR00982">
    <property type="entry name" value="TRNASYNTHLYS"/>
</dbReference>
<dbReference type="PANTHER" id="PTHR42918:SF15">
    <property type="entry name" value="LYSINE--TRNA LIGASE, CHLOROPLASTIC_MITOCHONDRIAL"/>
    <property type="match status" value="1"/>
</dbReference>
<dbReference type="PROSITE" id="PS50862">
    <property type="entry name" value="AA_TRNA_LIGASE_II"/>
    <property type="match status" value="1"/>
</dbReference>
<keyword evidence="4 7" id="KW-0067">ATP-binding</keyword>
<comment type="catalytic activity">
    <reaction evidence="6 7">
        <text>tRNA(Lys) + L-lysine + ATP = L-lysyl-tRNA(Lys) + AMP + diphosphate</text>
        <dbReference type="Rhea" id="RHEA:20792"/>
        <dbReference type="Rhea" id="RHEA-COMP:9696"/>
        <dbReference type="Rhea" id="RHEA-COMP:9697"/>
        <dbReference type="ChEBI" id="CHEBI:30616"/>
        <dbReference type="ChEBI" id="CHEBI:32551"/>
        <dbReference type="ChEBI" id="CHEBI:33019"/>
        <dbReference type="ChEBI" id="CHEBI:78442"/>
        <dbReference type="ChEBI" id="CHEBI:78529"/>
        <dbReference type="ChEBI" id="CHEBI:456215"/>
        <dbReference type="EC" id="6.1.1.6"/>
    </reaction>
</comment>
<proteinExistence type="inferred from homology"/>
<comment type="cofactor">
    <cofactor evidence="7">
        <name>Mg(2+)</name>
        <dbReference type="ChEBI" id="CHEBI:18420"/>
    </cofactor>
    <text evidence="7">Binds 3 Mg(2+) ions per subunit.</text>
</comment>
<comment type="caution">
    <text evidence="7">Lacks conserved residue(s) required for the propagation of feature annotation.</text>
</comment>
<keyword evidence="7" id="KW-0963">Cytoplasm</keyword>
<evidence type="ECO:0000256" key="7">
    <source>
        <dbReference type="HAMAP-Rule" id="MF_00252"/>
    </source>
</evidence>
<evidence type="ECO:0000256" key="5">
    <source>
        <dbReference type="ARBA" id="ARBA00023146"/>
    </source>
</evidence>
<feature type="region of interest" description="Disordered" evidence="8">
    <location>
        <begin position="393"/>
        <end position="413"/>
    </location>
</feature>
<dbReference type="InterPro" id="IPR044136">
    <property type="entry name" value="Lys-tRNA-ligase_II_N"/>
</dbReference>
<dbReference type="EMBL" id="MFKK01000015">
    <property type="protein sequence ID" value="OGG40981.1"/>
    <property type="molecule type" value="Genomic_DNA"/>
</dbReference>
<feature type="binding site" evidence="7">
    <location>
        <position position="380"/>
    </location>
    <ligand>
        <name>Mg(2+)</name>
        <dbReference type="ChEBI" id="CHEBI:18420"/>
        <label>2</label>
    </ligand>
</feature>
<dbReference type="AlphaFoldDB" id="A0A1F6BVL9"/>
<dbReference type="Proteomes" id="UP000176996">
    <property type="component" value="Unassembled WGS sequence"/>
</dbReference>